<evidence type="ECO:0000313" key="15">
    <source>
        <dbReference type="Proteomes" id="UP000504621"/>
    </source>
</evidence>
<dbReference type="GO" id="GO:0004672">
    <property type="term" value="F:protein kinase activity"/>
    <property type="evidence" value="ECO:0007669"/>
    <property type="project" value="InterPro"/>
</dbReference>
<keyword evidence="2" id="KW-0597">Phosphoprotein</keyword>
<dbReference type="CDD" id="cd14066">
    <property type="entry name" value="STKc_IRAK"/>
    <property type="match status" value="1"/>
</dbReference>
<dbReference type="SUPFAM" id="SSF56112">
    <property type="entry name" value="Protein kinase-like (PK-like)"/>
    <property type="match status" value="1"/>
</dbReference>
<keyword evidence="15" id="KW-1185">Reference proteome</keyword>
<dbReference type="InterPro" id="IPR001611">
    <property type="entry name" value="Leu-rich_rpt"/>
</dbReference>
<keyword evidence="8" id="KW-0067">ATP-binding</keyword>
<dbReference type="AlphaFoldDB" id="A0A6J1AP54"/>
<organism evidence="15 16">
    <name type="scientific">Herrania umbratica</name>
    <dbReference type="NCBI Taxonomy" id="108875"/>
    <lineage>
        <taxon>Eukaryota</taxon>
        <taxon>Viridiplantae</taxon>
        <taxon>Streptophyta</taxon>
        <taxon>Embryophyta</taxon>
        <taxon>Tracheophyta</taxon>
        <taxon>Spermatophyta</taxon>
        <taxon>Magnoliopsida</taxon>
        <taxon>eudicotyledons</taxon>
        <taxon>Gunneridae</taxon>
        <taxon>Pentapetalae</taxon>
        <taxon>rosids</taxon>
        <taxon>malvids</taxon>
        <taxon>Malvales</taxon>
        <taxon>Malvaceae</taxon>
        <taxon>Byttnerioideae</taxon>
        <taxon>Herrania</taxon>
    </lineage>
</organism>
<dbReference type="InterPro" id="IPR003591">
    <property type="entry name" value="Leu-rich_rpt_typical-subtyp"/>
</dbReference>
<dbReference type="Pfam" id="PF13855">
    <property type="entry name" value="LRR_8"/>
    <property type="match status" value="2"/>
</dbReference>
<evidence type="ECO:0000259" key="14">
    <source>
        <dbReference type="PROSITE" id="PS50011"/>
    </source>
</evidence>
<dbReference type="InterPro" id="IPR052451">
    <property type="entry name" value="Ser/Thr_kinase-like"/>
</dbReference>
<keyword evidence="3" id="KW-0433">Leucine-rich repeat</keyword>
<dbReference type="Gene3D" id="3.80.10.10">
    <property type="entry name" value="Ribonuclease Inhibitor"/>
    <property type="match status" value="2"/>
</dbReference>
<dbReference type="Proteomes" id="UP000504621">
    <property type="component" value="Unplaced"/>
</dbReference>
<dbReference type="OrthoDB" id="1890790at2759"/>
<reference evidence="16" key="1">
    <citation type="submission" date="2025-08" db="UniProtKB">
        <authorList>
            <consortium name="RefSeq"/>
        </authorList>
    </citation>
    <scope>IDENTIFICATION</scope>
    <source>
        <tissue evidence="16">Leaf</tissue>
    </source>
</reference>
<keyword evidence="9 13" id="KW-1133">Transmembrane helix</keyword>
<evidence type="ECO:0000256" key="4">
    <source>
        <dbReference type="ARBA" id="ARBA00022692"/>
    </source>
</evidence>
<dbReference type="Gene3D" id="1.10.510.10">
    <property type="entry name" value="Transferase(Phosphotransferase) domain 1"/>
    <property type="match status" value="1"/>
</dbReference>
<dbReference type="GeneID" id="110420134"/>
<dbReference type="SMART" id="SM00365">
    <property type="entry name" value="LRR_SD22"/>
    <property type="match status" value="3"/>
</dbReference>
<dbReference type="InterPro" id="IPR011009">
    <property type="entry name" value="Kinase-like_dom_sf"/>
</dbReference>
<dbReference type="FunFam" id="1.10.510.10:FF:000480">
    <property type="entry name" value="Pollen receptor-like kinase 1"/>
    <property type="match status" value="1"/>
</dbReference>
<dbReference type="Gene3D" id="3.30.200.20">
    <property type="entry name" value="Phosphorylase Kinase, domain 1"/>
    <property type="match status" value="1"/>
</dbReference>
<dbReference type="InterPro" id="IPR032675">
    <property type="entry name" value="LRR_dom_sf"/>
</dbReference>
<evidence type="ECO:0000256" key="9">
    <source>
        <dbReference type="ARBA" id="ARBA00022989"/>
    </source>
</evidence>
<dbReference type="PANTHER" id="PTHR48008">
    <property type="entry name" value="LEUCINE-RICH REPEAT RECEPTOR-LIKE PROTEIN KINASE IMK3-RELATED"/>
    <property type="match status" value="1"/>
</dbReference>
<name>A0A6J1AP54_9ROSI</name>
<evidence type="ECO:0000256" key="13">
    <source>
        <dbReference type="SAM" id="Phobius"/>
    </source>
</evidence>
<accession>A0A6J1AP54</accession>
<evidence type="ECO:0000256" key="12">
    <source>
        <dbReference type="SAM" id="MobiDB-lite"/>
    </source>
</evidence>
<evidence type="ECO:0000256" key="8">
    <source>
        <dbReference type="ARBA" id="ARBA00022840"/>
    </source>
</evidence>
<feature type="region of interest" description="Disordered" evidence="12">
    <location>
        <begin position="835"/>
        <end position="855"/>
    </location>
</feature>
<dbReference type="GO" id="GO:0005524">
    <property type="term" value="F:ATP binding"/>
    <property type="evidence" value="ECO:0007669"/>
    <property type="project" value="UniProtKB-KW"/>
</dbReference>
<keyword evidence="4 13" id="KW-0812">Transmembrane</keyword>
<evidence type="ECO:0000256" key="5">
    <source>
        <dbReference type="ARBA" id="ARBA00022729"/>
    </source>
</evidence>
<dbReference type="InterPro" id="IPR025875">
    <property type="entry name" value="Leu-rich_rpt_4"/>
</dbReference>
<dbReference type="GO" id="GO:0016020">
    <property type="term" value="C:membrane"/>
    <property type="evidence" value="ECO:0007669"/>
    <property type="project" value="UniProtKB-SubCell"/>
</dbReference>
<dbReference type="InterPro" id="IPR013210">
    <property type="entry name" value="LRR_N_plant-typ"/>
</dbReference>
<proteinExistence type="predicted"/>
<dbReference type="SUPFAM" id="SSF52058">
    <property type="entry name" value="L domain-like"/>
    <property type="match status" value="1"/>
</dbReference>
<dbReference type="RefSeq" id="XP_021289002.1">
    <property type="nucleotide sequence ID" value="XM_021433327.1"/>
</dbReference>
<evidence type="ECO:0000256" key="2">
    <source>
        <dbReference type="ARBA" id="ARBA00022553"/>
    </source>
</evidence>
<gene>
    <name evidence="16" type="primary">LOC110420134</name>
</gene>
<protein>
    <submittedName>
        <fullName evidence="16">Probably inactive leucine-rich repeat receptor-like protein kinase IMK2</fullName>
    </submittedName>
</protein>
<keyword evidence="6" id="KW-0677">Repeat</keyword>
<dbReference type="Pfam" id="PF12799">
    <property type="entry name" value="LRR_4"/>
    <property type="match status" value="1"/>
</dbReference>
<feature type="transmembrane region" description="Helical" evidence="13">
    <location>
        <begin position="44"/>
        <end position="64"/>
    </location>
</feature>
<dbReference type="InterPro" id="IPR000719">
    <property type="entry name" value="Prot_kinase_dom"/>
</dbReference>
<keyword evidence="10 13" id="KW-0472">Membrane</keyword>
<dbReference type="PROSITE" id="PS50011">
    <property type="entry name" value="PROTEIN_KINASE_DOM"/>
    <property type="match status" value="1"/>
</dbReference>
<dbReference type="FunFam" id="3.80.10.10:FF:000228">
    <property type="entry name" value="Leucine-rich repeat receptor-like serine/threonine-protein kinase BAM1"/>
    <property type="match status" value="1"/>
</dbReference>
<dbReference type="FunFam" id="3.30.200.20:FF:000486">
    <property type="entry name" value="Leucine-rich repeat receptor-like protein kinase"/>
    <property type="match status" value="1"/>
</dbReference>
<dbReference type="PRINTS" id="PR00019">
    <property type="entry name" value="LEURICHRPT"/>
</dbReference>
<keyword evidence="5" id="KW-0732">Signal</keyword>
<evidence type="ECO:0000256" key="10">
    <source>
        <dbReference type="ARBA" id="ARBA00023136"/>
    </source>
</evidence>
<evidence type="ECO:0000256" key="7">
    <source>
        <dbReference type="ARBA" id="ARBA00022741"/>
    </source>
</evidence>
<dbReference type="SMART" id="SM00369">
    <property type="entry name" value="LRR_TYP"/>
    <property type="match status" value="8"/>
</dbReference>
<keyword evidence="11" id="KW-0675">Receptor</keyword>
<comment type="subcellular location">
    <subcellularLocation>
        <location evidence="1">Membrane</location>
        <topology evidence="1">Single-pass membrane protein</topology>
    </subcellularLocation>
</comment>
<evidence type="ECO:0000256" key="1">
    <source>
        <dbReference type="ARBA" id="ARBA00004167"/>
    </source>
</evidence>
<dbReference type="Pfam" id="PF07714">
    <property type="entry name" value="PK_Tyr_Ser-Thr"/>
    <property type="match status" value="1"/>
</dbReference>
<dbReference type="InterPro" id="IPR001245">
    <property type="entry name" value="Ser-Thr/Tyr_kinase_cat_dom"/>
</dbReference>
<feature type="domain" description="Protein kinase" evidence="14">
    <location>
        <begin position="564"/>
        <end position="839"/>
    </location>
</feature>
<evidence type="ECO:0000256" key="11">
    <source>
        <dbReference type="ARBA" id="ARBA00023170"/>
    </source>
</evidence>
<dbReference type="FunFam" id="3.80.10.10:FF:000095">
    <property type="entry name" value="LRR receptor-like serine/threonine-protein kinase GSO1"/>
    <property type="match status" value="1"/>
</dbReference>
<dbReference type="Pfam" id="PF08263">
    <property type="entry name" value="LRRNT_2"/>
    <property type="match status" value="1"/>
</dbReference>
<feature type="transmembrane region" description="Helical" evidence="13">
    <location>
        <begin position="483"/>
        <end position="507"/>
    </location>
</feature>
<keyword evidence="7" id="KW-0547">Nucleotide-binding</keyword>
<evidence type="ECO:0000256" key="6">
    <source>
        <dbReference type="ARBA" id="ARBA00022737"/>
    </source>
</evidence>
<sequence>MENTCHLFNESNPLLNENVSGSEDKWNIKPRKKLVSPFVLRNEFFLFAHLFLFLFLLPFSALLVSGQHWDGVIVTQADYQALRAIKHELVDFRGFLRSWNDSGYGACSGRWAGIKCVKGQVIAIQLPWRGLGGRISEKIGQLQALRKLSLHDNVLGGPVPWSLGFLPNLRGVYLFNNRLSGSIPPSVGNCPALQTLDLSNNSLSGMIPPSLANSTRLYRLNLSYNSLLGSIPVRLTRSPSLTILALQHNNLSGSVPDTWVGTGNSSYQLQILTLDHNFLTGAIPVTLRKLSLLEQISLSHNQISGTIPDELGTLSKLQMLDLSSNAINGTFPSSFSNLSSLVSLNLEGNRLDNQIPERLDKLQNLTVLNLKNNRLSGQIPATIGNISGISQLDLSENNFTGEIPDSLASLTNLSHFNVSYNNLSGAVPSLLAKNFNSSSFVGNLQLCGYSTSTLCPSPSPLNLSPAPAEAPKHHHRKLSIKDIILIAVGGLLAILLILCCILLCCLLKKKATLKQKSGKMGAAIGKTEKAVPVAGTEVESGGEMGGKLVHFDGPFVFTADDLLCATAEIMGKSTYGTAYKATLEDGNQVAVKRLREKTTKGQREFESEAAALGKIRHPNLLALRAYYLGPKGEKLLVFDYMPKGSLASFLHARGPETTIDWPTRMTIALGIARGLNYLHTQENIIHGNLTSSNILLDEQTNAHIADFGLSRLMTAAASTNVIATAGTLGYRAPELSKLKNASTKTDVYSLGVIILELLTGKSPGEPMNGMDLPQWVASIVKEEWTNEVFDLELMRDTPTINDELLNTLKLALHCVDPSPATRPEVQQVLQQLEEIKPEVAAGSGDDGDKVPPTAE</sequence>
<evidence type="ECO:0000313" key="16">
    <source>
        <dbReference type="RefSeq" id="XP_021289002.1"/>
    </source>
</evidence>
<evidence type="ECO:0000256" key="3">
    <source>
        <dbReference type="ARBA" id="ARBA00022614"/>
    </source>
</evidence>
<dbReference type="PANTHER" id="PTHR48008:SF2">
    <property type="entry name" value="PROBABLY INACTIVE LEUCINE-RICH REPEAT RECEPTOR-LIKE PROTEIN KINASE IMK2"/>
    <property type="match status" value="1"/>
</dbReference>